<sequence length="657" mass="72467">MPVLSGSRPSAAASQAGDGSRQFDSSQTNPEDYFLQVLIGEHNGTRAKMVAPESVTCSWILQDSQFSAWKTSSGVCPLWIHGNPGCGKSVMSSFILKSRQKWAPQPEKTCSSTENPKKTIVAGCFRDEDPIPSDFYWILRILLHEIFKSDRELLSHVMSAPEFWHGFDAPHPILNEEVVESVDILASLLGKIAADPGISGLYLIVDDQYQGGRDATNLGDLINRVSSHYTESSSPRWIISTRPNGFNRVMDKTYVVDLGSKNGPDITKVAASRMESLRKGNSAITESVRDSDPTECSCGSRWPWIVWDIKTIDEVLQNIPYNVQAIYGQAFENADPKAQSMMRWVFVAGRPLKVSEIQIMLAINDGAKSSEEIRQRAPRAKTLRISMDNSGKSLLSLHEDDTIHLSHPSVIDFMSRCLTDAQQQQPPGAGSNGIAKADVHKNIAEICLVYPRLEEISNLQAPDPPIDETEIIDQTRRAQVVEEYLGGHDFLEYSIKYLGLHLRKSKTEDVNIKGSNDFFGNDSAALRNWVKGYDLLVRCTHGKYTGASSSISLLFISARLNLTVLAKRSISSTNPALACRPSLKPANMLSGNILDTFDKKGWRALHIAADSESEDVVKWLLEQGAEVDGQRMGSVHPGRTALHLAASKSSDTAVRIV</sequence>
<comment type="caution">
    <text evidence="5">The sequence shown here is derived from an EMBL/GenBank/DDBJ whole genome shotgun (WGS) entry which is preliminary data.</text>
</comment>
<gene>
    <name evidence="5" type="ORF">PT974_07534</name>
</gene>
<protein>
    <recommendedName>
        <fullName evidence="4">Nephrocystin 3-like N-terminal domain-containing protein</fullName>
    </recommendedName>
</protein>
<dbReference type="Pfam" id="PF24883">
    <property type="entry name" value="NPHP3_N"/>
    <property type="match status" value="1"/>
</dbReference>
<dbReference type="PANTHER" id="PTHR10039">
    <property type="entry name" value="AMELOGENIN"/>
    <property type="match status" value="1"/>
</dbReference>
<dbReference type="InterPro" id="IPR056884">
    <property type="entry name" value="NPHP3-like_N"/>
</dbReference>
<dbReference type="EMBL" id="JAVFKD010000012">
    <property type="protein sequence ID" value="KAK5994094.1"/>
    <property type="molecule type" value="Genomic_DNA"/>
</dbReference>
<evidence type="ECO:0000259" key="4">
    <source>
        <dbReference type="Pfam" id="PF24883"/>
    </source>
</evidence>
<dbReference type="SUPFAM" id="SSF48403">
    <property type="entry name" value="Ankyrin repeat"/>
    <property type="match status" value="1"/>
</dbReference>
<feature type="region of interest" description="Disordered" evidence="3">
    <location>
        <begin position="1"/>
        <end position="27"/>
    </location>
</feature>
<name>A0ABR0SPS2_9HYPO</name>
<dbReference type="PANTHER" id="PTHR10039:SF14">
    <property type="entry name" value="NACHT DOMAIN-CONTAINING PROTEIN"/>
    <property type="match status" value="1"/>
</dbReference>
<dbReference type="InterPro" id="IPR002110">
    <property type="entry name" value="Ankyrin_rpt"/>
</dbReference>
<organism evidence="5 6">
    <name type="scientific">Cladobotryum mycophilum</name>
    <dbReference type="NCBI Taxonomy" id="491253"/>
    <lineage>
        <taxon>Eukaryota</taxon>
        <taxon>Fungi</taxon>
        <taxon>Dikarya</taxon>
        <taxon>Ascomycota</taxon>
        <taxon>Pezizomycotina</taxon>
        <taxon>Sordariomycetes</taxon>
        <taxon>Hypocreomycetidae</taxon>
        <taxon>Hypocreales</taxon>
        <taxon>Hypocreaceae</taxon>
        <taxon>Cladobotryum</taxon>
    </lineage>
</organism>
<feature type="domain" description="Nephrocystin 3-like N-terminal" evidence="4">
    <location>
        <begin position="56"/>
        <end position="168"/>
    </location>
</feature>
<dbReference type="Gene3D" id="1.25.40.20">
    <property type="entry name" value="Ankyrin repeat-containing domain"/>
    <property type="match status" value="1"/>
</dbReference>
<evidence type="ECO:0000313" key="6">
    <source>
        <dbReference type="Proteomes" id="UP001338125"/>
    </source>
</evidence>
<evidence type="ECO:0000256" key="1">
    <source>
        <dbReference type="ARBA" id="ARBA00022737"/>
    </source>
</evidence>
<feature type="repeat" description="ANK" evidence="2">
    <location>
        <begin position="600"/>
        <end position="632"/>
    </location>
</feature>
<evidence type="ECO:0000313" key="5">
    <source>
        <dbReference type="EMBL" id="KAK5994094.1"/>
    </source>
</evidence>
<keyword evidence="1" id="KW-0677">Repeat</keyword>
<accession>A0ABR0SPS2</accession>
<evidence type="ECO:0000256" key="2">
    <source>
        <dbReference type="PROSITE-ProRule" id="PRU00023"/>
    </source>
</evidence>
<dbReference type="PROSITE" id="PS50088">
    <property type="entry name" value="ANK_REPEAT"/>
    <property type="match status" value="1"/>
</dbReference>
<keyword evidence="2" id="KW-0040">ANK repeat</keyword>
<dbReference type="Proteomes" id="UP001338125">
    <property type="component" value="Unassembled WGS sequence"/>
</dbReference>
<keyword evidence="6" id="KW-1185">Reference proteome</keyword>
<dbReference type="InterPro" id="IPR036770">
    <property type="entry name" value="Ankyrin_rpt-contain_sf"/>
</dbReference>
<dbReference type="PROSITE" id="PS50297">
    <property type="entry name" value="ANK_REP_REGION"/>
    <property type="match status" value="1"/>
</dbReference>
<proteinExistence type="predicted"/>
<evidence type="ECO:0000256" key="3">
    <source>
        <dbReference type="SAM" id="MobiDB-lite"/>
    </source>
</evidence>
<reference evidence="5 6" key="1">
    <citation type="submission" date="2024-01" db="EMBL/GenBank/DDBJ databases">
        <title>Complete genome of Cladobotryum mycophilum ATHUM6906.</title>
        <authorList>
            <person name="Christinaki A.C."/>
            <person name="Myridakis A.I."/>
            <person name="Kouvelis V.N."/>
        </authorList>
    </citation>
    <scope>NUCLEOTIDE SEQUENCE [LARGE SCALE GENOMIC DNA]</scope>
    <source>
        <strain evidence="5 6">ATHUM6906</strain>
    </source>
</reference>
<dbReference type="Pfam" id="PF12796">
    <property type="entry name" value="Ank_2"/>
    <property type="match status" value="1"/>
</dbReference>